<keyword evidence="3" id="KW-1185">Reference proteome</keyword>
<keyword evidence="1" id="KW-0732">Signal</keyword>
<evidence type="ECO:0000313" key="2">
    <source>
        <dbReference type="EMBL" id="KAJ8872587.1"/>
    </source>
</evidence>
<protein>
    <submittedName>
        <fullName evidence="2">Uncharacterized protein</fullName>
    </submittedName>
</protein>
<evidence type="ECO:0000256" key="1">
    <source>
        <dbReference type="SAM" id="SignalP"/>
    </source>
</evidence>
<name>A0ABQ9GKQ5_9NEOP</name>
<gene>
    <name evidence="2" type="ORF">PR048_026193</name>
</gene>
<feature type="signal peptide" evidence="1">
    <location>
        <begin position="1"/>
        <end position="18"/>
    </location>
</feature>
<evidence type="ECO:0000313" key="3">
    <source>
        <dbReference type="Proteomes" id="UP001159363"/>
    </source>
</evidence>
<reference evidence="2 3" key="1">
    <citation type="submission" date="2023-02" db="EMBL/GenBank/DDBJ databases">
        <title>LHISI_Scaffold_Assembly.</title>
        <authorList>
            <person name="Stuart O.P."/>
            <person name="Cleave R."/>
            <person name="Magrath M.J.L."/>
            <person name="Mikheyev A.S."/>
        </authorList>
    </citation>
    <scope>NUCLEOTIDE SEQUENCE [LARGE SCALE GENOMIC DNA]</scope>
    <source>
        <strain evidence="2">Daus_M_001</strain>
        <tissue evidence="2">Leg muscle</tissue>
    </source>
</reference>
<comment type="caution">
    <text evidence="2">The sequence shown here is derived from an EMBL/GenBank/DDBJ whole genome shotgun (WGS) entry which is preliminary data.</text>
</comment>
<sequence>MVCMHFRVGLCTHMPVAALPASSVLLRGMQLVVHEGCLRCRALSAAAHCRCAESKRQPHNATTRAGNKNNADEKRKPSFVLLFDVPRKMASKVFTALLEQRKRAISLRGARSRGESSRECGSSAFFALWVQGGDRSGVVVRLLASHLGEPGSILGGVTPGFSHMVIVPDDAAGRRVFLGDLSLSTRPFILALLDTHLASHSSALKTSPKSLHSLMNRAVRRVRQGDGLSPILFNLALDKIMKTWETALEGKKRVKGVGIGQGNGRFEPKLYYNTVIKPEATYGAECLTMNKKGELLELEVRERKILRKI</sequence>
<dbReference type="Proteomes" id="UP001159363">
    <property type="component" value="Chromosome 10"/>
</dbReference>
<feature type="chain" id="PRO_5045868664" evidence="1">
    <location>
        <begin position="19"/>
        <end position="309"/>
    </location>
</feature>
<dbReference type="EMBL" id="JARBHB010000011">
    <property type="protein sequence ID" value="KAJ8872587.1"/>
    <property type="molecule type" value="Genomic_DNA"/>
</dbReference>
<organism evidence="2 3">
    <name type="scientific">Dryococelus australis</name>
    <dbReference type="NCBI Taxonomy" id="614101"/>
    <lineage>
        <taxon>Eukaryota</taxon>
        <taxon>Metazoa</taxon>
        <taxon>Ecdysozoa</taxon>
        <taxon>Arthropoda</taxon>
        <taxon>Hexapoda</taxon>
        <taxon>Insecta</taxon>
        <taxon>Pterygota</taxon>
        <taxon>Neoptera</taxon>
        <taxon>Polyneoptera</taxon>
        <taxon>Phasmatodea</taxon>
        <taxon>Verophasmatodea</taxon>
        <taxon>Anareolatae</taxon>
        <taxon>Phasmatidae</taxon>
        <taxon>Eurycanthinae</taxon>
        <taxon>Dryococelus</taxon>
    </lineage>
</organism>
<proteinExistence type="predicted"/>
<accession>A0ABQ9GKQ5</accession>